<evidence type="ECO:0000313" key="2">
    <source>
        <dbReference type="EMBL" id="WAR17125.1"/>
    </source>
</evidence>
<feature type="transmembrane region" description="Helical" evidence="1">
    <location>
        <begin position="65"/>
        <end position="86"/>
    </location>
</feature>
<accession>A0ABY7F5K4</accession>
<dbReference type="EMBL" id="CP111021">
    <property type="protein sequence ID" value="WAR17125.1"/>
    <property type="molecule type" value="Genomic_DNA"/>
</dbReference>
<feature type="transmembrane region" description="Helical" evidence="1">
    <location>
        <begin position="98"/>
        <end position="118"/>
    </location>
</feature>
<dbReference type="Proteomes" id="UP001164746">
    <property type="component" value="Chromosome 10"/>
</dbReference>
<sequence length="148" mass="16462">PRGELILKLNGLTNLKGKPRFNSVRIMTNDHLCIKLGSPEDGQLGFDLFWDNPFSSVTYCFHYTLLTWIPCAVIWCYVAMVARTWYASGSGSLPSVPLSGLSLTKSILAFVLCCLNLVEMLHTHENSQTDETDSPSFYAACMIKAATY</sequence>
<gene>
    <name evidence="2" type="ORF">MAR_031719</name>
</gene>
<organism evidence="2 3">
    <name type="scientific">Mya arenaria</name>
    <name type="common">Soft-shell clam</name>
    <dbReference type="NCBI Taxonomy" id="6604"/>
    <lineage>
        <taxon>Eukaryota</taxon>
        <taxon>Metazoa</taxon>
        <taxon>Spiralia</taxon>
        <taxon>Lophotrochozoa</taxon>
        <taxon>Mollusca</taxon>
        <taxon>Bivalvia</taxon>
        <taxon>Autobranchia</taxon>
        <taxon>Heteroconchia</taxon>
        <taxon>Euheterodonta</taxon>
        <taxon>Imparidentia</taxon>
        <taxon>Neoheterodontei</taxon>
        <taxon>Myida</taxon>
        <taxon>Myoidea</taxon>
        <taxon>Myidae</taxon>
        <taxon>Mya</taxon>
    </lineage>
</organism>
<keyword evidence="1" id="KW-0812">Transmembrane</keyword>
<feature type="non-terminal residue" evidence="2">
    <location>
        <position position="1"/>
    </location>
</feature>
<proteinExistence type="predicted"/>
<evidence type="ECO:0000256" key="1">
    <source>
        <dbReference type="SAM" id="Phobius"/>
    </source>
</evidence>
<keyword evidence="1" id="KW-1133">Transmembrane helix</keyword>
<protein>
    <submittedName>
        <fullName evidence="2">Uncharacterized protein</fullName>
    </submittedName>
</protein>
<keyword evidence="1" id="KW-0472">Membrane</keyword>
<name>A0ABY7F5K4_MYAAR</name>
<reference evidence="2" key="1">
    <citation type="submission" date="2022-11" db="EMBL/GenBank/DDBJ databases">
        <title>Centuries of genome instability and evolution in soft-shell clam transmissible cancer (bioRxiv).</title>
        <authorList>
            <person name="Hart S.F.M."/>
            <person name="Yonemitsu M.A."/>
            <person name="Giersch R.M."/>
            <person name="Beal B.F."/>
            <person name="Arriagada G."/>
            <person name="Davis B.W."/>
            <person name="Ostrander E.A."/>
            <person name="Goff S.P."/>
            <person name="Metzger M.J."/>
        </authorList>
    </citation>
    <scope>NUCLEOTIDE SEQUENCE</scope>
    <source>
        <strain evidence="2">MELC-2E11</strain>
        <tissue evidence="2">Siphon/mantle</tissue>
    </source>
</reference>
<feature type="non-terminal residue" evidence="2">
    <location>
        <position position="148"/>
    </location>
</feature>
<evidence type="ECO:0000313" key="3">
    <source>
        <dbReference type="Proteomes" id="UP001164746"/>
    </source>
</evidence>
<keyword evidence="3" id="KW-1185">Reference proteome</keyword>